<evidence type="ECO:0000313" key="3">
    <source>
        <dbReference type="EMBL" id="EEQ47905.1"/>
    </source>
</evidence>
<proteinExistence type="predicted"/>
<dbReference type="InterPro" id="IPR006675">
    <property type="entry name" value="HDIG_dom"/>
</dbReference>
<dbReference type="HOGENOM" id="CLU_000445_92_1_9"/>
<dbReference type="PANTHER" id="PTHR43155:SF2">
    <property type="entry name" value="CYCLIC DI-GMP PHOSPHODIESTERASE PA4108"/>
    <property type="match status" value="1"/>
</dbReference>
<name>C4V5P0_9FIRM</name>
<dbReference type="InterPro" id="IPR003607">
    <property type="entry name" value="HD/PDEase_dom"/>
</dbReference>
<dbReference type="Pfam" id="PF13487">
    <property type="entry name" value="HD_5"/>
    <property type="match status" value="1"/>
</dbReference>
<comment type="caution">
    <text evidence="3">The sequence shown here is derived from an EMBL/GenBank/DDBJ whole genome shotgun (WGS) entry which is preliminary data.</text>
</comment>
<organism evidence="3 4">
    <name type="scientific">Selenomonas flueggei ATCC 43531</name>
    <dbReference type="NCBI Taxonomy" id="638302"/>
    <lineage>
        <taxon>Bacteria</taxon>
        <taxon>Bacillati</taxon>
        <taxon>Bacillota</taxon>
        <taxon>Negativicutes</taxon>
        <taxon>Selenomonadales</taxon>
        <taxon>Selenomonadaceae</taxon>
        <taxon>Selenomonas</taxon>
    </lineage>
</organism>
<dbReference type="SMART" id="SM00471">
    <property type="entry name" value="HDc"/>
    <property type="match status" value="1"/>
</dbReference>
<dbReference type="NCBIfam" id="TIGR00277">
    <property type="entry name" value="HDIG"/>
    <property type="match status" value="1"/>
</dbReference>
<dbReference type="STRING" id="638302.HMPREF0908_1834"/>
<dbReference type="AlphaFoldDB" id="C4V5P0"/>
<keyword evidence="4" id="KW-1185">Reference proteome</keyword>
<feature type="domain" description="HD-GYP" evidence="2">
    <location>
        <begin position="98"/>
        <end position="295"/>
    </location>
</feature>
<protein>
    <submittedName>
        <fullName evidence="3">HDIG domain protein</fullName>
    </submittedName>
</protein>
<dbReference type="InterPro" id="IPR006674">
    <property type="entry name" value="HD_domain"/>
</dbReference>
<dbReference type="PANTHER" id="PTHR43155">
    <property type="entry name" value="CYCLIC DI-GMP PHOSPHODIESTERASE PA4108-RELATED"/>
    <property type="match status" value="1"/>
</dbReference>
<dbReference type="PROSITE" id="PS51832">
    <property type="entry name" value="HD_GYP"/>
    <property type="match status" value="1"/>
</dbReference>
<dbReference type="EMBL" id="ACLA01000031">
    <property type="protein sequence ID" value="EEQ47905.1"/>
    <property type="molecule type" value="Genomic_DNA"/>
</dbReference>
<dbReference type="SUPFAM" id="SSF109604">
    <property type="entry name" value="HD-domain/PDEase-like"/>
    <property type="match status" value="1"/>
</dbReference>
<gene>
    <name evidence="3" type="ORF">HMPREF0908_1834</name>
</gene>
<accession>C4V5P0</accession>
<reference evidence="3 4" key="1">
    <citation type="submission" date="2009-04" db="EMBL/GenBank/DDBJ databases">
        <authorList>
            <person name="Qin X."/>
            <person name="Bachman B."/>
            <person name="Battles P."/>
            <person name="Bell A."/>
            <person name="Bess C."/>
            <person name="Bickham C."/>
            <person name="Chaboub L."/>
            <person name="Chen D."/>
            <person name="Coyle M."/>
            <person name="Deiros D.R."/>
            <person name="Dinh H."/>
            <person name="Forbes L."/>
            <person name="Fowler G."/>
            <person name="Francisco L."/>
            <person name="Fu Q."/>
            <person name="Gubbala S."/>
            <person name="Hale W."/>
            <person name="Han Y."/>
            <person name="Hemphill L."/>
            <person name="Highlander S.K."/>
            <person name="Hirani K."/>
            <person name="Hogues M."/>
            <person name="Jackson L."/>
            <person name="Jakkamsetti A."/>
            <person name="Javaid M."/>
            <person name="Jiang H."/>
            <person name="Korchina V."/>
            <person name="Kovar C."/>
            <person name="Lara F."/>
            <person name="Lee S."/>
            <person name="Mata R."/>
            <person name="Mathew T."/>
            <person name="Moen C."/>
            <person name="Morales K."/>
            <person name="Munidasa M."/>
            <person name="Nazareth L."/>
            <person name="Ngo R."/>
            <person name="Nguyen L."/>
            <person name="Okwuonu G."/>
            <person name="Ongeri F."/>
            <person name="Patil S."/>
            <person name="Petrosino J."/>
            <person name="Pham C."/>
            <person name="Pham P."/>
            <person name="Pu L.-L."/>
            <person name="Puazo M."/>
            <person name="Raj R."/>
            <person name="Reid J."/>
            <person name="Rouhana J."/>
            <person name="Saada N."/>
            <person name="Shang Y."/>
            <person name="Simmons D."/>
            <person name="Thornton R."/>
            <person name="Warren J."/>
            <person name="Weissenberger G."/>
            <person name="Zhang J."/>
            <person name="Zhang L."/>
            <person name="Zhou C."/>
            <person name="Zhu D."/>
            <person name="Muzny D."/>
            <person name="Worley K."/>
            <person name="Gibbs R."/>
        </authorList>
    </citation>
    <scope>NUCLEOTIDE SEQUENCE [LARGE SCALE GENOMIC DNA]</scope>
    <source>
        <strain evidence="3 4">ATCC 43531</strain>
    </source>
</reference>
<dbReference type="PROSITE" id="PS51831">
    <property type="entry name" value="HD"/>
    <property type="match status" value="1"/>
</dbReference>
<evidence type="ECO:0000259" key="2">
    <source>
        <dbReference type="PROSITE" id="PS51832"/>
    </source>
</evidence>
<dbReference type="Gene3D" id="1.10.3210.10">
    <property type="entry name" value="Hypothetical protein af1432"/>
    <property type="match status" value="1"/>
</dbReference>
<feature type="domain" description="HD" evidence="1">
    <location>
        <begin position="120"/>
        <end position="244"/>
    </location>
</feature>
<evidence type="ECO:0000313" key="4">
    <source>
        <dbReference type="Proteomes" id="UP000005309"/>
    </source>
</evidence>
<dbReference type="Proteomes" id="UP000005309">
    <property type="component" value="Unassembled WGS sequence"/>
</dbReference>
<dbReference type="CDD" id="cd00077">
    <property type="entry name" value="HDc"/>
    <property type="match status" value="1"/>
</dbReference>
<dbReference type="eggNOG" id="COG2206">
    <property type="taxonomic scope" value="Bacteria"/>
</dbReference>
<dbReference type="InterPro" id="IPR037522">
    <property type="entry name" value="HD_GYP_dom"/>
</dbReference>
<evidence type="ECO:0000259" key="1">
    <source>
        <dbReference type="PROSITE" id="PS51831"/>
    </source>
</evidence>
<dbReference type="OrthoDB" id="1677843at2"/>
<sequence length="339" mass="38221">MILARTIVNAKRVVVVSENTELTQAHITRLKFLKIPVVYIKDETELAEENSPIFSRSNLFIKQYENVIGTAKSIFEETKKTGAVPVEETNEMVQGDLLPLSRRSGAIDYLNEVNHLASDIYNHSLRVSILAGVIAKWMKLDRETAKDVVLAGFLHDIGKSKFDRRLLEKNITTLEGEDYEKYIQHTVDGAHILNNVPGLTEGVRLAAMQHHERMDGSGFPFNSKGEDIHLYARIIAVADLYDNITVEREGYPRRTPFDAVTEIARQMYTALDPQVCLPVLMNIKNAFLGSRVLLSNHREGTITAYPHGVVPLPIVTISEDEVIDLNEETKVKILEYNPK</sequence>
<dbReference type="RefSeq" id="WP_006690961.1">
    <property type="nucleotide sequence ID" value="NZ_GG694008.1"/>
</dbReference>